<dbReference type="KEGG" id="gog:C1280_08040"/>
<evidence type="ECO:0000256" key="2">
    <source>
        <dbReference type="ARBA" id="ARBA00022603"/>
    </source>
</evidence>
<dbReference type="EMBL" id="CP025958">
    <property type="protein sequence ID" value="AWM36976.1"/>
    <property type="molecule type" value="Genomic_DNA"/>
</dbReference>
<dbReference type="GO" id="GO:0003676">
    <property type="term" value="F:nucleic acid binding"/>
    <property type="evidence" value="ECO:0007669"/>
    <property type="project" value="InterPro"/>
</dbReference>
<dbReference type="GO" id="GO:0009007">
    <property type="term" value="F:site-specific DNA-methyltransferase (adenine-specific) activity"/>
    <property type="evidence" value="ECO:0007669"/>
    <property type="project" value="UniProtKB-EC"/>
</dbReference>
<reference evidence="9 10" key="1">
    <citation type="submission" date="2018-01" db="EMBL/GenBank/DDBJ databases">
        <title>G. obscuriglobus.</title>
        <authorList>
            <person name="Franke J."/>
            <person name="Blomberg W."/>
            <person name="Selmecki A."/>
        </authorList>
    </citation>
    <scope>NUCLEOTIDE SEQUENCE [LARGE SCALE GENOMIC DNA]</scope>
    <source>
        <strain evidence="9 10">DSM 5831</strain>
    </source>
</reference>
<sequence>MIDRTAFLADAQKIVARLEKDLRARCDDMPEVGRAVGSEYRTAKDAGRTGQTLEEWRADAITQQAVAWVLSCVFVRFLEDNRLIDPPKISGPVPPEGEKGENRLARARDEHELFFTGARRGSEFTDREYLLSVFDELAKRPGTKDLYGPHNPIRAIPNWLSPDAAKDILLPFFQKIDAGSGLLVHDFTDPSFDTRFLGDLYQDLSEAARKKYALLQTPVFVEEFILDRTLLPAIETFGLATVKMIDPACGSGHFLLGGFNKLLELWVKKEPGTPPRELVQRALDAIHGVDLNPYAVAIARFRLLLAAWQAAGVTSLKNAPDFKLNLACGDSLLHGGRSVQKTLDEEVFGHTYQPEDPVELERLLRPGTYHAVVANPPYITPKDRGLCDQYRDRYSACHRQYSLSVPFMQRLFELACANGFIGQITANSFMKREFGKKIVEAFFPLIDLTHIIDSSGAHIPGHGIPTVILFGRNRPPVATTLRAVMGIRGEPCVPANPATGPVWSSIEQQVDQPGSQGKFVSVSDAERAVFLKHPWSIGGGGVADAKETIDQVSNTCLASIVESLGRTVSTQGDDVFVVPTAQARRSGIVTGHYRPLVRGEDVRDWQAKADLAVLFPYDTNLLPIPDDLSATVLRYLWPAKAVLASTLMFGDKTKVQTGLRWFEYGQFIADRLRNRIALVYSEVATHNHFAFDRGSRVFNRTAPIILLSSSVTEDGHFALLGLLNSSVAGFWLRQVCHDKGSSGITGGIKVEAWDRFFAFNGTNTNRFPLPDARPRGLAFRLDAFARNIADNQPASVIARWVDGLSLSSLLDSSEATCRRCRGTMIRLQEDLDWECYRLYGLSADGLTDSQWETRDLPVKLGERAFEIVLARKMRDEGLETTWFARHGSTPITELPAHWPPDYRKLVERRIEAIAANPQIALIEQPEYKRRWNDTPWAEKVTAALHDWLLARLESYFDIDGRMREDENLPQSRKGAKTEGSSLGDSAALREIRLYPLTRIADVASKDAEFREVGRLYREGRIDFDVTKLVTELVEAESVPLLPVLRYKPTGLDKRLAWERTWDLQRREDAIDARVAGKSVDVGAGGWTHQKDDGKSPLNPAQASLLKQYVVDPNTPQSIPVPPKYKSADFQKGDYWRLRGGLDVPKERWVLFPHCGGADGLPLVAWAGYDHLQLAKAIATHYVHVQEQEGGRDDPRLVPLLAAICQLLPWLKQWHNEMDEEFGSRMGDYYEGFVSEEARGMGKTVDEVCTWQPPAGGNGRSGRGRRAK</sequence>
<dbReference type="GO" id="GO:0032259">
    <property type="term" value="P:methylation"/>
    <property type="evidence" value="ECO:0007669"/>
    <property type="project" value="UniProtKB-KW"/>
</dbReference>
<accession>A0A2Z3H060</accession>
<gene>
    <name evidence="9" type="ORF">C1280_08040</name>
</gene>
<dbReference type="InterPro" id="IPR050953">
    <property type="entry name" value="N4_N6_ade-DNA_methylase"/>
</dbReference>
<evidence type="ECO:0000259" key="8">
    <source>
        <dbReference type="Pfam" id="PF22654"/>
    </source>
</evidence>
<evidence type="ECO:0000256" key="1">
    <source>
        <dbReference type="ARBA" id="ARBA00011900"/>
    </source>
</evidence>
<dbReference type="Gene3D" id="3.40.50.150">
    <property type="entry name" value="Vaccinia Virus protein VP39"/>
    <property type="match status" value="1"/>
</dbReference>
<dbReference type="RefSeq" id="WP_010033166.1">
    <property type="nucleotide sequence ID" value="NZ_CP025958.1"/>
</dbReference>
<dbReference type="PANTHER" id="PTHR33841:SF1">
    <property type="entry name" value="DNA METHYLTRANSFERASE A"/>
    <property type="match status" value="1"/>
</dbReference>
<dbReference type="REBASE" id="252478">
    <property type="entry name" value="Gob5831ORF8040P"/>
</dbReference>
<dbReference type="PROSITE" id="PS00092">
    <property type="entry name" value="N6_MTASE"/>
    <property type="match status" value="1"/>
</dbReference>
<evidence type="ECO:0000256" key="3">
    <source>
        <dbReference type="ARBA" id="ARBA00022679"/>
    </source>
</evidence>
<dbReference type="EC" id="2.1.1.72" evidence="1"/>
<comment type="catalytic activity">
    <reaction evidence="5">
        <text>a 2'-deoxyadenosine in DNA + S-adenosyl-L-methionine = an N(6)-methyl-2'-deoxyadenosine in DNA + S-adenosyl-L-homocysteine + H(+)</text>
        <dbReference type="Rhea" id="RHEA:15197"/>
        <dbReference type="Rhea" id="RHEA-COMP:12418"/>
        <dbReference type="Rhea" id="RHEA-COMP:12419"/>
        <dbReference type="ChEBI" id="CHEBI:15378"/>
        <dbReference type="ChEBI" id="CHEBI:57856"/>
        <dbReference type="ChEBI" id="CHEBI:59789"/>
        <dbReference type="ChEBI" id="CHEBI:90615"/>
        <dbReference type="ChEBI" id="CHEBI:90616"/>
        <dbReference type="EC" id="2.1.1.72"/>
    </reaction>
</comment>
<dbReference type="InterPro" id="IPR002052">
    <property type="entry name" value="DNA_methylase_N6_adenine_CS"/>
</dbReference>
<name>A0A2Z3H060_9BACT</name>
<evidence type="ECO:0000256" key="4">
    <source>
        <dbReference type="ARBA" id="ARBA00022691"/>
    </source>
</evidence>
<keyword evidence="4" id="KW-0949">S-adenosyl-L-methionine</keyword>
<dbReference type="GO" id="GO:0006304">
    <property type="term" value="P:DNA modification"/>
    <property type="evidence" value="ECO:0007669"/>
    <property type="project" value="InterPro"/>
</dbReference>
<keyword evidence="10" id="KW-1185">Reference proteome</keyword>
<dbReference type="NCBIfam" id="NF033451">
    <property type="entry name" value="BREX_2_MTaseX"/>
    <property type="match status" value="1"/>
</dbReference>
<dbReference type="OrthoDB" id="249114at2"/>
<evidence type="ECO:0000256" key="6">
    <source>
        <dbReference type="SAM" id="MobiDB-lite"/>
    </source>
</evidence>
<dbReference type="InterPro" id="IPR054277">
    <property type="entry name" value="DUF7008"/>
</dbReference>
<dbReference type="Pfam" id="PF22654">
    <property type="entry name" value="DUF7008"/>
    <property type="match status" value="1"/>
</dbReference>
<protein>
    <recommendedName>
        <fullName evidence="1">site-specific DNA-methyltransferase (adenine-specific)</fullName>
        <ecNumber evidence="1">2.1.1.72</ecNumber>
    </recommendedName>
</protein>
<evidence type="ECO:0000256" key="5">
    <source>
        <dbReference type="ARBA" id="ARBA00047942"/>
    </source>
</evidence>
<feature type="domain" description="DUF7008" evidence="8">
    <location>
        <begin position="824"/>
        <end position="1259"/>
    </location>
</feature>
<organism evidence="9 10">
    <name type="scientific">Gemmata obscuriglobus</name>
    <dbReference type="NCBI Taxonomy" id="114"/>
    <lineage>
        <taxon>Bacteria</taxon>
        <taxon>Pseudomonadati</taxon>
        <taxon>Planctomycetota</taxon>
        <taxon>Planctomycetia</taxon>
        <taxon>Gemmatales</taxon>
        <taxon>Gemmataceae</taxon>
        <taxon>Gemmata</taxon>
    </lineage>
</organism>
<proteinExistence type="predicted"/>
<keyword evidence="3 9" id="KW-0808">Transferase</keyword>
<evidence type="ECO:0000313" key="10">
    <source>
        <dbReference type="Proteomes" id="UP000245802"/>
    </source>
</evidence>
<dbReference type="SUPFAM" id="SSF53335">
    <property type="entry name" value="S-adenosyl-L-methionine-dependent methyltransferases"/>
    <property type="match status" value="1"/>
</dbReference>
<dbReference type="AlphaFoldDB" id="A0A2Z3H060"/>
<dbReference type="Proteomes" id="UP000245802">
    <property type="component" value="Chromosome"/>
</dbReference>
<feature type="domain" description="Type II methyltransferase M.TaqI-like" evidence="7">
    <location>
        <begin position="286"/>
        <end position="451"/>
    </location>
</feature>
<dbReference type="InterPro" id="IPR011639">
    <property type="entry name" value="MethylTrfase_TaqI-like_dom"/>
</dbReference>
<dbReference type="InterPro" id="IPR029063">
    <property type="entry name" value="SAM-dependent_MTases_sf"/>
</dbReference>
<feature type="region of interest" description="Disordered" evidence="6">
    <location>
        <begin position="1247"/>
        <end position="1267"/>
    </location>
</feature>
<dbReference type="Pfam" id="PF07669">
    <property type="entry name" value="Eco57I"/>
    <property type="match status" value="1"/>
</dbReference>
<dbReference type="PANTHER" id="PTHR33841">
    <property type="entry name" value="DNA METHYLTRANSFERASE YEEA-RELATED"/>
    <property type="match status" value="1"/>
</dbReference>
<evidence type="ECO:0000259" key="7">
    <source>
        <dbReference type="Pfam" id="PF07669"/>
    </source>
</evidence>
<keyword evidence="2 9" id="KW-0489">Methyltransferase</keyword>
<evidence type="ECO:0000313" key="9">
    <source>
        <dbReference type="EMBL" id="AWM36976.1"/>
    </source>
</evidence>